<keyword evidence="9 11" id="KW-0472">Membrane</keyword>
<evidence type="ECO:0000256" key="6">
    <source>
        <dbReference type="ARBA" id="ARBA00022643"/>
    </source>
</evidence>
<keyword evidence="7 11" id="KW-0665">Pyrimidine biosynthesis</keyword>
<dbReference type="GO" id="GO:0106430">
    <property type="term" value="F:dihydroorotate dehydrogenase (quinone) activity"/>
    <property type="evidence" value="ECO:0007669"/>
    <property type="project" value="UniProtKB-EC"/>
</dbReference>
<feature type="active site" description="Nucleophile" evidence="11">
    <location>
        <position position="192"/>
    </location>
</feature>
<feature type="binding site" evidence="11">
    <location>
        <position position="189"/>
    </location>
    <ligand>
        <name>substrate</name>
    </ligand>
</feature>
<evidence type="ECO:0000256" key="9">
    <source>
        <dbReference type="ARBA" id="ARBA00023136"/>
    </source>
</evidence>
<comment type="catalytic activity">
    <reaction evidence="10 11">
        <text>(S)-dihydroorotate + a quinone = orotate + a quinol</text>
        <dbReference type="Rhea" id="RHEA:30187"/>
        <dbReference type="ChEBI" id="CHEBI:24646"/>
        <dbReference type="ChEBI" id="CHEBI:30839"/>
        <dbReference type="ChEBI" id="CHEBI:30864"/>
        <dbReference type="ChEBI" id="CHEBI:132124"/>
        <dbReference type="EC" id="1.3.5.2"/>
    </reaction>
</comment>
<dbReference type="SUPFAM" id="SSF51395">
    <property type="entry name" value="FMN-linked oxidoreductases"/>
    <property type="match status" value="1"/>
</dbReference>
<dbReference type="GO" id="GO:0005737">
    <property type="term" value="C:cytoplasm"/>
    <property type="evidence" value="ECO:0007669"/>
    <property type="project" value="InterPro"/>
</dbReference>
<dbReference type="InterPro" id="IPR005719">
    <property type="entry name" value="Dihydroorotate_DH_2"/>
</dbReference>
<evidence type="ECO:0000256" key="7">
    <source>
        <dbReference type="ARBA" id="ARBA00022975"/>
    </source>
</evidence>
<comment type="pathway">
    <text evidence="3 11">Pyrimidine metabolism; UMP biosynthesis via de novo pathway; orotate from (S)-dihydroorotate (quinone route): step 1/1.</text>
</comment>
<dbReference type="GO" id="GO:0005886">
    <property type="term" value="C:plasma membrane"/>
    <property type="evidence" value="ECO:0007669"/>
    <property type="project" value="UniProtKB-SubCell"/>
</dbReference>
<reference evidence="14" key="1">
    <citation type="submission" date="2016-02" db="EMBL/GenBank/DDBJ databases">
        <authorList>
            <person name="Sanders J.G."/>
            <person name="Lin J.Y."/>
            <person name="Wertz J.T."/>
            <person name="Russell J.A."/>
            <person name="Moreau C.S."/>
            <person name="Powell S."/>
        </authorList>
    </citation>
    <scope>NUCLEOTIDE SEQUENCE [LARGE SCALE GENOMIC DNA]</scope>
    <source>
        <strain evidence="14">CAG34</strain>
    </source>
</reference>
<dbReference type="InterPro" id="IPR005720">
    <property type="entry name" value="Dihydroorotate_DH_cat"/>
</dbReference>
<evidence type="ECO:0000256" key="8">
    <source>
        <dbReference type="ARBA" id="ARBA00023002"/>
    </source>
</evidence>
<evidence type="ECO:0000256" key="1">
    <source>
        <dbReference type="ARBA" id="ARBA00003125"/>
    </source>
</evidence>
<proteinExistence type="inferred from homology"/>
<evidence type="ECO:0000256" key="5">
    <source>
        <dbReference type="ARBA" id="ARBA00022630"/>
    </source>
</evidence>
<feature type="binding site" evidence="11">
    <location>
        <position position="156"/>
    </location>
    <ligand>
        <name>FMN</name>
        <dbReference type="ChEBI" id="CHEBI:58210"/>
    </ligand>
</feature>
<dbReference type="CDD" id="cd04738">
    <property type="entry name" value="DHOD_2_like"/>
    <property type="match status" value="1"/>
</dbReference>
<feature type="binding site" evidence="11">
    <location>
        <position position="314"/>
    </location>
    <ligand>
        <name>FMN</name>
        <dbReference type="ChEBI" id="CHEBI:58210"/>
    </ligand>
</feature>
<dbReference type="OrthoDB" id="9802377at2"/>
<evidence type="ECO:0000259" key="12">
    <source>
        <dbReference type="Pfam" id="PF01180"/>
    </source>
</evidence>
<dbReference type="STRING" id="1548207.AXK11_01870"/>
<evidence type="ECO:0000256" key="3">
    <source>
        <dbReference type="ARBA" id="ARBA00005161"/>
    </source>
</evidence>
<keyword evidence="14" id="KW-1185">Reference proteome</keyword>
<feature type="binding site" evidence="11">
    <location>
        <position position="79"/>
    </location>
    <ligand>
        <name>substrate</name>
    </ligand>
</feature>
<evidence type="ECO:0000256" key="2">
    <source>
        <dbReference type="ARBA" id="ARBA00004370"/>
    </source>
</evidence>
<dbReference type="GO" id="GO:0044205">
    <property type="term" value="P:'de novo' UMP biosynthetic process"/>
    <property type="evidence" value="ECO:0007669"/>
    <property type="project" value="UniProtKB-UniRule"/>
</dbReference>
<feature type="binding site" evidence="11">
    <location>
        <begin position="75"/>
        <end position="79"/>
    </location>
    <ligand>
        <name>FMN</name>
        <dbReference type="ChEBI" id="CHEBI:58210"/>
    </ligand>
</feature>
<dbReference type="Proteomes" id="UP000070058">
    <property type="component" value="Unassembled WGS sequence"/>
</dbReference>
<feature type="binding site" evidence="11">
    <location>
        <position position="189"/>
    </location>
    <ligand>
        <name>FMN</name>
        <dbReference type="ChEBI" id="CHEBI:58210"/>
    </ligand>
</feature>
<dbReference type="PROSITE" id="PS00911">
    <property type="entry name" value="DHODEHASE_1"/>
    <property type="match status" value="1"/>
</dbReference>
<organism evidence="13 14">
    <name type="scientific">Cephaloticoccus primus</name>
    <dbReference type="NCBI Taxonomy" id="1548207"/>
    <lineage>
        <taxon>Bacteria</taxon>
        <taxon>Pseudomonadati</taxon>
        <taxon>Verrucomicrobiota</taxon>
        <taxon>Opitutia</taxon>
        <taxon>Opitutales</taxon>
        <taxon>Opitutaceae</taxon>
        <taxon>Cephaloticoccus</taxon>
    </lineage>
</organism>
<keyword evidence="8 11" id="KW-0560">Oxidoreductase</keyword>
<feature type="binding site" evidence="11">
    <location>
        <position position="263"/>
    </location>
    <ligand>
        <name>FMN</name>
        <dbReference type="ChEBI" id="CHEBI:58210"/>
    </ligand>
</feature>
<gene>
    <name evidence="11" type="primary">pyrD</name>
    <name evidence="13" type="ORF">AXK11_01870</name>
</gene>
<dbReference type="InterPro" id="IPR050074">
    <property type="entry name" value="DHO_dehydrogenase"/>
</dbReference>
<feature type="domain" description="Dihydroorotate dehydrogenase catalytic" evidence="12">
    <location>
        <begin position="60"/>
        <end position="350"/>
    </location>
</feature>
<evidence type="ECO:0000256" key="4">
    <source>
        <dbReference type="ARBA" id="ARBA00005359"/>
    </source>
</evidence>
<feature type="binding site" evidence="11">
    <location>
        <begin position="264"/>
        <end position="265"/>
    </location>
    <ligand>
        <name>substrate</name>
    </ligand>
</feature>
<feature type="binding site" evidence="11">
    <location>
        <begin position="335"/>
        <end position="336"/>
    </location>
    <ligand>
        <name>FMN</name>
        <dbReference type="ChEBI" id="CHEBI:58210"/>
    </ligand>
</feature>
<dbReference type="Gene3D" id="3.20.20.70">
    <property type="entry name" value="Aldolase class I"/>
    <property type="match status" value="1"/>
</dbReference>
<dbReference type="EMBL" id="LSZQ01000011">
    <property type="protein sequence ID" value="KXU37918.1"/>
    <property type="molecule type" value="Genomic_DNA"/>
</dbReference>
<dbReference type="PANTHER" id="PTHR48109:SF4">
    <property type="entry name" value="DIHYDROOROTATE DEHYDROGENASE (QUINONE), MITOCHONDRIAL"/>
    <property type="match status" value="1"/>
</dbReference>
<name>A0A139STI0_9BACT</name>
<dbReference type="NCBIfam" id="NF003652">
    <property type="entry name" value="PRK05286.2-5"/>
    <property type="match status" value="1"/>
</dbReference>
<evidence type="ECO:0000256" key="10">
    <source>
        <dbReference type="ARBA" id="ARBA00048639"/>
    </source>
</evidence>
<dbReference type="InterPro" id="IPR001295">
    <property type="entry name" value="Dihydroorotate_DH_CS"/>
</dbReference>
<dbReference type="GO" id="GO:0006207">
    <property type="term" value="P:'de novo' pyrimidine nucleobase biosynthetic process"/>
    <property type="evidence" value="ECO:0007669"/>
    <property type="project" value="UniProtKB-UniRule"/>
</dbReference>
<feature type="binding site" evidence="11">
    <location>
        <position position="194"/>
    </location>
    <ligand>
        <name>substrate</name>
    </ligand>
</feature>
<comment type="subunit">
    <text evidence="11">Monomer.</text>
</comment>
<comment type="similarity">
    <text evidence="4 11">Belongs to the dihydroorotate dehydrogenase family. Type 2 subfamily.</text>
</comment>
<keyword evidence="11" id="KW-1003">Cell membrane</keyword>
<dbReference type="HAMAP" id="MF_00225">
    <property type="entry name" value="DHO_dh_type2"/>
    <property type="match status" value="1"/>
</dbReference>
<feature type="binding site" evidence="11">
    <location>
        <position position="99"/>
    </location>
    <ligand>
        <name>FMN</name>
        <dbReference type="ChEBI" id="CHEBI:58210"/>
    </ligand>
</feature>
<comment type="function">
    <text evidence="1 11">Catalyzes the conversion of dihydroorotate to orotate with quinone as electron acceptor.</text>
</comment>
<evidence type="ECO:0000256" key="11">
    <source>
        <dbReference type="HAMAP-Rule" id="MF_00225"/>
    </source>
</evidence>
<comment type="subcellular location">
    <subcellularLocation>
        <location evidence="11">Cell membrane</location>
        <topology evidence="11">Peripheral membrane protein</topology>
    </subcellularLocation>
    <subcellularLocation>
        <location evidence="2">Membrane</location>
    </subcellularLocation>
</comment>
<evidence type="ECO:0000313" key="13">
    <source>
        <dbReference type="EMBL" id="KXU37918.1"/>
    </source>
</evidence>
<dbReference type="PROSITE" id="PS00912">
    <property type="entry name" value="DHODEHASE_2"/>
    <property type="match status" value="1"/>
</dbReference>
<feature type="binding site" evidence="11">
    <location>
        <position position="285"/>
    </location>
    <ligand>
        <name>FMN</name>
        <dbReference type="ChEBI" id="CHEBI:58210"/>
    </ligand>
</feature>
<feature type="binding site" evidence="11">
    <location>
        <begin position="124"/>
        <end position="128"/>
    </location>
    <ligand>
        <name>substrate</name>
    </ligand>
</feature>
<comment type="cofactor">
    <cofactor evidence="11">
        <name>FMN</name>
        <dbReference type="ChEBI" id="CHEBI:58210"/>
    </cofactor>
    <text evidence="11">Binds 1 FMN per subunit.</text>
</comment>
<dbReference type="InterPro" id="IPR013785">
    <property type="entry name" value="Aldolase_TIM"/>
</dbReference>
<dbReference type="EC" id="1.3.5.2" evidence="11"/>
<dbReference type="RefSeq" id="WP_068628465.1">
    <property type="nucleotide sequence ID" value="NZ_LSZQ01000011.1"/>
</dbReference>
<accession>A0A139STI0</accession>
<keyword evidence="5 11" id="KW-0285">Flavoprotein</keyword>
<keyword evidence="6 11" id="KW-0288">FMN</keyword>
<protein>
    <recommendedName>
        <fullName evidence="11">Dihydroorotate dehydrogenase (quinone)</fullName>
        <ecNumber evidence="11">1.3.5.2</ecNumber>
    </recommendedName>
    <alternativeName>
        <fullName evidence="11">DHOdehase</fullName>
        <shortName evidence="11">DHOD</shortName>
        <shortName evidence="11">DHODase</shortName>
    </alternativeName>
    <alternativeName>
        <fullName evidence="11">Dihydroorotate oxidase</fullName>
    </alternativeName>
</protein>
<evidence type="ECO:0000313" key="14">
    <source>
        <dbReference type="Proteomes" id="UP000070058"/>
    </source>
</evidence>
<feature type="binding site" evidence="11">
    <location>
        <position position="235"/>
    </location>
    <ligand>
        <name>FMN</name>
        <dbReference type="ChEBI" id="CHEBI:58210"/>
    </ligand>
</feature>
<dbReference type="Pfam" id="PF01180">
    <property type="entry name" value="DHO_dh"/>
    <property type="match status" value="1"/>
</dbReference>
<comment type="caution">
    <text evidence="13">The sequence shown here is derived from an EMBL/GenBank/DDBJ whole genome shotgun (WGS) entry which is preliminary data.</text>
</comment>
<dbReference type="AlphaFoldDB" id="A0A139STI0"/>
<dbReference type="UniPathway" id="UPA00070">
    <property type="reaction ID" value="UER00946"/>
</dbReference>
<dbReference type="PANTHER" id="PTHR48109">
    <property type="entry name" value="DIHYDROOROTATE DEHYDROGENASE (QUINONE), MITOCHONDRIAL-RELATED"/>
    <property type="match status" value="1"/>
</dbReference>
<dbReference type="NCBIfam" id="TIGR01036">
    <property type="entry name" value="pyrD_sub2"/>
    <property type="match status" value="1"/>
</dbReference>
<sequence>MGWFYEKCLRPALFRLDPEHAHELAVDAMAVLGRVSPLCRALEAWHGRDPEDFSLAGQPVRCFGLNFPNRIGLAAGFDKNARGWPAAAALGFGHVEVGTVTLLRQPGNERPRVFRFPNERAVINRMGFNNEGAESVALRLARQPVPSARRIPLGINLGKSKLASLDQAVNDYLGSFALLADYADYLVLNVSSPNTPDLRKLQDEERLRELLAAVTAANRRRAESPGLRPKPILLKIAPDLSAPQIDRVLEVIAEFGLDGIIATNTTLERPPGPLTQAEQAGGLSGAPLRERATEVIRYIARETGGRLPIIAVGGIMDRASATEKLDAGATLLQLYTGLIYRGPFLAAELARRPRKR</sequence>